<sequence length="257" mass="27472">MATIMMRMNACDTSALPVLILHTGDPDDTLRGRHGDYAQMLRHAAGLAPQAAHIVRAHAGELPRAPADYRAVLITGSPAMVTDREPWSEQAAGWLKQAAAAGLPMFGVCYGHQLLVHALGGEVGYNPRGRELGTQAIECLPAAAGDPLMAGLPVNFPAQLLHAQTVTRLPAGAVTLARSTLDDHQLLRLAPGIYSSQFHPEFGPEFMRDHLLAYQADYAREGLDAGALADALKPTPTAASLLRRFLNLRQPAATAQR</sequence>
<reference evidence="2 3" key="1">
    <citation type="journal article" date="2008" name="BMC Genomics">
        <title>The missing link: Bordetella petrii is endowed with both the metabolic versatility of environmental bacteria and virulence traits of pathogenic Bordetellae.</title>
        <authorList>
            <person name="Gross R."/>
            <person name="Guzman C.A."/>
            <person name="Sebaihia M."/>
            <person name="Martins Dos Santos V.A."/>
            <person name="Pieper D.H."/>
            <person name="Koebnik R."/>
            <person name="Lechner M."/>
            <person name="Bartels D."/>
            <person name="Buhrmester J."/>
            <person name="Choudhuri J.V."/>
            <person name="Ebensen T."/>
            <person name="Gaigalat L."/>
            <person name="Herrmann S."/>
            <person name="Khachane A.N."/>
            <person name="Larisch C."/>
            <person name="Link S."/>
            <person name="Linke B."/>
            <person name="Meyer F."/>
            <person name="Mormann S."/>
            <person name="Nakunst D."/>
            <person name="Rueckert C."/>
            <person name="Schneiker-Bekel S."/>
            <person name="Schulze K."/>
            <person name="Vorhoelter F.J."/>
            <person name="Yevsa T."/>
            <person name="Engle J.T."/>
            <person name="Goldman W.E."/>
            <person name="Puehler A."/>
            <person name="Goebel U.B."/>
            <person name="Goesmann A."/>
            <person name="Bloecker H."/>
            <person name="Kaiser O."/>
            <person name="Martinez-Arias R."/>
        </authorList>
    </citation>
    <scope>NUCLEOTIDE SEQUENCE [LARGE SCALE GENOMIC DNA]</scope>
    <source>
        <strain evidence="3">ATCC BAA-461 / DSM 12804 / CCUG 43448 / CIP 107267 / Se-1111R</strain>
    </source>
</reference>
<dbReference type="PROSITE" id="PS51273">
    <property type="entry name" value="GATASE_TYPE_1"/>
    <property type="match status" value="1"/>
</dbReference>
<dbReference type="GO" id="GO:0005829">
    <property type="term" value="C:cytosol"/>
    <property type="evidence" value="ECO:0007669"/>
    <property type="project" value="TreeGrafter"/>
</dbReference>
<dbReference type="PANTHER" id="PTHR42695:SF5">
    <property type="entry name" value="GLUTAMINE AMIDOTRANSFERASE YLR126C-RELATED"/>
    <property type="match status" value="1"/>
</dbReference>
<keyword evidence="2" id="KW-0436">Ligase</keyword>
<dbReference type="GO" id="GO:0016874">
    <property type="term" value="F:ligase activity"/>
    <property type="evidence" value="ECO:0007669"/>
    <property type="project" value="UniProtKB-KW"/>
</dbReference>
<evidence type="ECO:0000259" key="1">
    <source>
        <dbReference type="Pfam" id="PF00117"/>
    </source>
</evidence>
<dbReference type="InterPro" id="IPR029062">
    <property type="entry name" value="Class_I_gatase-like"/>
</dbReference>
<keyword evidence="2" id="KW-0315">Glutamine amidotransferase</keyword>
<dbReference type="EMBL" id="AM902716">
    <property type="protein sequence ID" value="CAP42859.1"/>
    <property type="molecule type" value="Genomic_DNA"/>
</dbReference>
<dbReference type="CDD" id="cd01741">
    <property type="entry name" value="GATase1_1"/>
    <property type="match status" value="1"/>
</dbReference>
<dbReference type="KEGG" id="bpt:Bpet2517"/>
<dbReference type="EC" id="6.3.-.-" evidence="2"/>
<evidence type="ECO:0000313" key="2">
    <source>
        <dbReference type="EMBL" id="CAP42859.1"/>
    </source>
</evidence>
<gene>
    <name evidence="2" type="ordered locus">Bpet2517</name>
</gene>
<dbReference type="InterPro" id="IPR017926">
    <property type="entry name" value="GATASE"/>
</dbReference>
<feature type="domain" description="Glutamine amidotransferase" evidence="1">
    <location>
        <begin position="51"/>
        <end position="212"/>
    </location>
</feature>
<keyword evidence="3" id="KW-1185">Reference proteome</keyword>
<protein>
    <submittedName>
        <fullName evidence="2">Glutamine amidotransferase class-I</fullName>
        <ecNumber evidence="2">6.3.-.-</ecNumber>
    </submittedName>
</protein>
<evidence type="ECO:0000313" key="3">
    <source>
        <dbReference type="Proteomes" id="UP000001225"/>
    </source>
</evidence>
<accession>A9INQ1</accession>
<dbReference type="Pfam" id="PF00117">
    <property type="entry name" value="GATase"/>
    <property type="match status" value="1"/>
</dbReference>
<organism evidence="2 3">
    <name type="scientific">Bordetella petrii (strain ATCC BAA-461 / DSM 12804 / CCUG 43448 / CIP 107267 / Se-1111R)</name>
    <dbReference type="NCBI Taxonomy" id="340100"/>
    <lineage>
        <taxon>Bacteria</taxon>
        <taxon>Pseudomonadati</taxon>
        <taxon>Pseudomonadota</taxon>
        <taxon>Betaproteobacteria</taxon>
        <taxon>Burkholderiales</taxon>
        <taxon>Alcaligenaceae</taxon>
        <taxon>Bordetella</taxon>
    </lineage>
</organism>
<dbReference type="eggNOG" id="COG0518">
    <property type="taxonomic scope" value="Bacteria"/>
</dbReference>
<dbReference type="InterPro" id="IPR044992">
    <property type="entry name" value="ChyE-like"/>
</dbReference>
<dbReference type="SUPFAM" id="SSF52317">
    <property type="entry name" value="Class I glutamine amidotransferase-like"/>
    <property type="match status" value="1"/>
</dbReference>
<dbReference type="Gene3D" id="3.40.50.880">
    <property type="match status" value="1"/>
</dbReference>
<proteinExistence type="predicted"/>
<dbReference type="AlphaFoldDB" id="A9INQ1"/>
<dbReference type="Proteomes" id="UP000001225">
    <property type="component" value="Chromosome"/>
</dbReference>
<dbReference type="NCBIfam" id="NF006562">
    <property type="entry name" value="PRK09065.1"/>
    <property type="match status" value="1"/>
</dbReference>
<dbReference type="STRING" id="94624.Bpet2517"/>
<name>A9INQ1_BORPD</name>
<dbReference type="PANTHER" id="PTHR42695">
    <property type="entry name" value="GLUTAMINE AMIDOTRANSFERASE YLR126C-RELATED"/>
    <property type="match status" value="1"/>
</dbReference>